<dbReference type="PANTHER" id="PTHR11365">
    <property type="entry name" value="5-OXOPROLINASE RELATED"/>
    <property type="match status" value="1"/>
</dbReference>
<dbReference type="InterPro" id="IPR003692">
    <property type="entry name" value="Hydantoinase_B"/>
</dbReference>
<dbReference type="Pfam" id="PF02538">
    <property type="entry name" value="Hydantoinase_B"/>
    <property type="match status" value="1"/>
</dbReference>
<organism evidence="2 3">
    <name type="scientific">Xaviernesmea oryzae</name>
    <dbReference type="NCBI Taxonomy" id="464029"/>
    <lineage>
        <taxon>Bacteria</taxon>
        <taxon>Pseudomonadati</taxon>
        <taxon>Pseudomonadota</taxon>
        <taxon>Alphaproteobacteria</taxon>
        <taxon>Hyphomicrobiales</taxon>
        <taxon>Rhizobiaceae</taxon>
        <taxon>Rhizobium/Agrobacterium group</taxon>
        <taxon>Xaviernesmea</taxon>
    </lineage>
</organism>
<protein>
    <submittedName>
        <fullName evidence="2">N-methylhydantoinase B</fullName>
    </submittedName>
</protein>
<dbReference type="GO" id="GO:0005829">
    <property type="term" value="C:cytosol"/>
    <property type="evidence" value="ECO:0007669"/>
    <property type="project" value="TreeGrafter"/>
</dbReference>
<gene>
    <name evidence="2" type="ORF">SAMN02982989_0992</name>
</gene>
<dbReference type="GO" id="GO:0006749">
    <property type="term" value="P:glutathione metabolic process"/>
    <property type="evidence" value="ECO:0007669"/>
    <property type="project" value="TreeGrafter"/>
</dbReference>
<evidence type="ECO:0000313" key="2">
    <source>
        <dbReference type="EMBL" id="SMF59910.1"/>
    </source>
</evidence>
<evidence type="ECO:0000313" key="3">
    <source>
        <dbReference type="Proteomes" id="UP000192903"/>
    </source>
</evidence>
<name>A0A1X7FWE4_9HYPH</name>
<accession>A0A1X7FWE4</accession>
<proteinExistence type="predicted"/>
<feature type="domain" description="Hydantoinase B/oxoprolinase" evidence="1">
    <location>
        <begin position="2"/>
        <end position="529"/>
    </location>
</feature>
<dbReference type="GO" id="GO:0017168">
    <property type="term" value="F:5-oxoprolinase (ATP-hydrolyzing) activity"/>
    <property type="evidence" value="ECO:0007669"/>
    <property type="project" value="TreeGrafter"/>
</dbReference>
<sequence length="662" mass="72342">MDPVRTAIMNNRFTAIVEEASTVLHRTAHTTFVKLVQDYQCALATPEGDIFAYPSQSGVTVFIGLPLQETLNRIGRENFASGDCYITNDPFFTDGLVTHMMDVTLIYPIFREGELIAFGWSFVHASDIGGAVPGSISPTFTESFQEGLRVRPIKLFDRGRLNPDAKNIFLDNSRIPDEMWGDFQAMLSAMKSMDKRLNQLCDRYGTAAVKEGMNEVIAFAELKARQVIAGIPDGTYSFSDYLEGIEENQHAHITATMTVKGEEIDLDFTGTDPQVAAAYNFIIGERTHPYVTQALTYYIMSVEPGVPKNAGLLRPIRTKAPRGTVINAEYPAAMGSRVAAGTRVFDVILGCLNQALPDGVMAAGAGMVGIIVANARDPQTGRQRVSVLNPIIGGGGGRIGKDGIDGVDGRSGALKSIPTEVLEVETVMHMRRCHLVADTQSPGRWRGGAALVMEIENTGLEATMTVRGMNRFKFRPWGFKGGFPGKLGEVITNPGRADERSIGKIRVLQMARGDVVRIVSPAGGGFGNPLERDPELVLNDVRMDLLSQTVARESYGVVIDGNSIDKDRTAELRAELIAKMTVGKFAYGPERDAYNGIWTPEVRSFLAQQILAMPRPMRQRTIEFVRETLTVKGERVTESDVSRALEAANDFLEGRSYGVAAE</sequence>
<dbReference type="RefSeq" id="WP_085423873.1">
    <property type="nucleotide sequence ID" value="NZ_FXAF01000008.1"/>
</dbReference>
<reference evidence="3" key="1">
    <citation type="submission" date="2017-04" db="EMBL/GenBank/DDBJ databases">
        <authorList>
            <person name="Varghese N."/>
            <person name="Submissions S."/>
        </authorList>
    </citation>
    <scope>NUCLEOTIDE SEQUENCE [LARGE SCALE GENOMIC DNA]</scope>
    <source>
        <strain evidence="3">B4P</strain>
    </source>
</reference>
<keyword evidence="3" id="KW-1185">Reference proteome</keyword>
<dbReference type="EMBL" id="FXAF01000008">
    <property type="protein sequence ID" value="SMF59910.1"/>
    <property type="molecule type" value="Genomic_DNA"/>
</dbReference>
<dbReference type="Proteomes" id="UP000192903">
    <property type="component" value="Unassembled WGS sequence"/>
</dbReference>
<dbReference type="STRING" id="464029.SAMN02982989_0992"/>
<dbReference type="OrthoDB" id="9761586at2"/>
<dbReference type="InterPro" id="IPR045079">
    <property type="entry name" value="Oxoprolinase-like"/>
</dbReference>
<evidence type="ECO:0000259" key="1">
    <source>
        <dbReference type="Pfam" id="PF02538"/>
    </source>
</evidence>
<dbReference type="AlphaFoldDB" id="A0A1X7FWE4"/>
<dbReference type="PANTHER" id="PTHR11365:SF23">
    <property type="entry name" value="HYPOTHETICAL 5-OXOPROLINASE (EUROFUNG)-RELATED"/>
    <property type="match status" value="1"/>
</dbReference>